<comment type="caution">
    <text evidence="1">The sequence shown here is derived from an EMBL/GenBank/DDBJ whole genome shotgun (WGS) entry which is preliminary data.</text>
</comment>
<gene>
    <name evidence="1" type="ORF">I532_04800</name>
</gene>
<dbReference type="Pfam" id="PF07875">
    <property type="entry name" value="Coat_F"/>
    <property type="match status" value="1"/>
</dbReference>
<dbReference type="Gene3D" id="1.20.1260.10">
    <property type="match status" value="1"/>
</dbReference>
<keyword evidence="2" id="KW-1185">Reference proteome</keyword>
<dbReference type="RefSeq" id="WP_003386742.1">
    <property type="nucleotide sequence ID" value="NZ_APBN01000002.1"/>
</dbReference>
<dbReference type="AlphaFoldDB" id="M8DIP1"/>
<name>M8DIP1_9BACL</name>
<protein>
    <recommendedName>
        <fullName evidence="3">Spore coat protein</fullName>
    </recommendedName>
</protein>
<dbReference type="Proteomes" id="UP000012081">
    <property type="component" value="Unassembled WGS sequence"/>
</dbReference>
<evidence type="ECO:0000313" key="2">
    <source>
        <dbReference type="Proteomes" id="UP000012081"/>
    </source>
</evidence>
<evidence type="ECO:0000313" key="1">
    <source>
        <dbReference type="EMBL" id="EMT53302.1"/>
    </source>
</evidence>
<dbReference type="STRING" id="1300222.I532_04800"/>
<evidence type="ECO:0008006" key="3">
    <source>
        <dbReference type="Google" id="ProtNLM"/>
    </source>
</evidence>
<dbReference type="InterPro" id="IPR012347">
    <property type="entry name" value="Ferritin-like"/>
</dbReference>
<reference evidence="1 2" key="1">
    <citation type="submission" date="2013-03" db="EMBL/GenBank/DDBJ databases">
        <title>Assembly of a new bacterial strain Brevibacillus borstelensis AK1.</title>
        <authorList>
            <person name="Rajan I."/>
            <person name="PoliReddy D."/>
            <person name="Sugumar T."/>
            <person name="Rathinam K."/>
            <person name="Alqarawi S."/>
            <person name="Khalil A.B."/>
            <person name="Sivakumar N."/>
        </authorList>
    </citation>
    <scope>NUCLEOTIDE SEQUENCE [LARGE SCALE GENOMIC DNA]</scope>
    <source>
        <strain evidence="1 2">AK1</strain>
    </source>
</reference>
<accession>M8DIP1</accession>
<organism evidence="1 2">
    <name type="scientific">Brevibacillus borstelensis AK1</name>
    <dbReference type="NCBI Taxonomy" id="1300222"/>
    <lineage>
        <taxon>Bacteria</taxon>
        <taxon>Bacillati</taxon>
        <taxon>Bacillota</taxon>
        <taxon>Bacilli</taxon>
        <taxon>Bacillales</taxon>
        <taxon>Paenibacillaceae</taxon>
        <taxon>Brevibacillus</taxon>
    </lineage>
</organism>
<dbReference type="EMBL" id="APBN01000002">
    <property type="protein sequence ID" value="EMT53302.1"/>
    <property type="molecule type" value="Genomic_DNA"/>
</dbReference>
<dbReference type="OrthoDB" id="2374504at2"/>
<dbReference type="PATRIC" id="fig|1300222.3.peg.982"/>
<sequence>MQRFAAHEFLEAQEALRSKHAEIEMHGLFAEMAQDPQLKNMVLNHQRQIMNAYQQGINLLMGKGVNVAATPQLAQIRTTEPATVGLNQPQMMAPNPHPTRLSDMTIATIMLNWHKAGSAIGMLWASECVDPQIRQYHVNGANLCQQMAYETWQYMNMRGFYQTPQLADHTMNTMINAYQQQPAMA</sequence>
<dbReference type="InterPro" id="IPR012851">
    <property type="entry name" value="Spore_coat_CotF-like"/>
</dbReference>
<proteinExistence type="predicted"/>